<feature type="compositionally biased region" description="Low complexity" evidence="1">
    <location>
        <begin position="94"/>
        <end position="104"/>
    </location>
</feature>
<organism evidence="2 3">
    <name type="scientific">Pleodorina starrii</name>
    <dbReference type="NCBI Taxonomy" id="330485"/>
    <lineage>
        <taxon>Eukaryota</taxon>
        <taxon>Viridiplantae</taxon>
        <taxon>Chlorophyta</taxon>
        <taxon>core chlorophytes</taxon>
        <taxon>Chlorophyceae</taxon>
        <taxon>CS clade</taxon>
        <taxon>Chlamydomonadales</taxon>
        <taxon>Volvocaceae</taxon>
        <taxon>Pleodorina</taxon>
    </lineage>
</organism>
<feature type="region of interest" description="Disordered" evidence="1">
    <location>
        <begin position="47"/>
        <end position="106"/>
    </location>
</feature>
<feature type="region of interest" description="Disordered" evidence="1">
    <location>
        <begin position="291"/>
        <end position="322"/>
    </location>
</feature>
<feature type="compositionally biased region" description="Polar residues" evidence="1">
    <location>
        <begin position="66"/>
        <end position="87"/>
    </location>
</feature>
<evidence type="ECO:0000313" key="2">
    <source>
        <dbReference type="EMBL" id="GLC53194.1"/>
    </source>
</evidence>
<dbReference type="EMBL" id="BRXU01000007">
    <property type="protein sequence ID" value="GLC53194.1"/>
    <property type="molecule type" value="Genomic_DNA"/>
</dbReference>
<gene>
    <name evidence="2" type="primary">PLEST008783</name>
    <name evidence="2" type="ORF">PLESTB_000718400</name>
</gene>
<reference evidence="2 3" key="1">
    <citation type="journal article" date="2023" name="Commun. Biol.">
        <title>Reorganization of the ancestral sex-determining regions during the evolution of trioecy in Pleodorina starrii.</title>
        <authorList>
            <person name="Takahashi K."/>
            <person name="Suzuki S."/>
            <person name="Kawai-Toyooka H."/>
            <person name="Yamamoto K."/>
            <person name="Hamaji T."/>
            <person name="Ootsuki R."/>
            <person name="Yamaguchi H."/>
            <person name="Kawachi M."/>
            <person name="Higashiyama T."/>
            <person name="Nozaki H."/>
        </authorList>
    </citation>
    <scope>NUCLEOTIDE SEQUENCE [LARGE SCALE GENOMIC DNA]</scope>
    <source>
        <strain evidence="2 3">NIES-4479</strain>
    </source>
</reference>
<keyword evidence="3" id="KW-1185">Reference proteome</keyword>
<protein>
    <submittedName>
        <fullName evidence="2">Uncharacterized protein</fullName>
    </submittedName>
</protein>
<feature type="compositionally biased region" description="Low complexity" evidence="1">
    <location>
        <begin position="300"/>
        <end position="312"/>
    </location>
</feature>
<feature type="compositionally biased region" description="Basic and acidic residues" evidence="1">
    <location>
        <begin position="313"/>
        <end position="322"/>
    </location>
</feature>
<evidence type="ECO:0000313" key="3">
    <source>
        <dbReference type="Proteomes" id="UP001165080"/>
    </source>
</evidence>
<dbReference type="Proteomes" id="UP001165080">
    <property type="component" value="Unassembled WGS sequence"/>
</dbReference>
<name>A0A9W6BJB7_9CHLO</name>
<proteinExistence type="predicted"/>
<comment type="caution">
    <text evidence="2">The sequence shown here is derived from an EMBL/GenBank/DDBJ whole genome shotgun (WGS) entry which is preliminary data.</text>
</comment>
<dbReference type="AlphaFoldDB" id="A0A9W6BJB7"/>
<evidence type="ECO:0000256" key="1">
    <source>
        <dbReference type="SAM" id="MobiDB-lite"/>
    </source>
</evidence>
<sequence length="322" mass="32512">MRGPQVLHARRCHVDGRPVASSCVLLRSGEVQRSSVVASAMNAARRPASLPVQRVSESRAVGNPRESGSSASRHQQSLTVTRTSQASIGRPIVLGSPPSSLGGSHTQPANTGIAAYGCYRLFGPAHISKRGDCLIARLLPGARLELLTGGGSGGAAAAPATATAVEAVAKPPTAAVARSRTVTADAAAAGWRAEADGWDVECACNSDDDDDNEAAAAAGAGGDDGAVAECVLVAAYVELGGSASSVDLVDTALQPAVHHVHGHTYLSVRNLPPGAVITISADGDLSHPVNVTPTPPPEAEVPTPAALASTTATDDRRCGERA</sequence>
<accession>A0A9W6BJB7</accession>